<dbReference type="GO" id="GO:0006606">
    <property type="term" value="P:protein import into nucleus"/>
    <property type="evidence" value="ECO:0007669"/>
    <property type="project" value="TreeGrafter"/>
</dbReference>
<dbReference type="EMBL" id="CM016762">
    <property type="protein sequence ID" value="TMS35193.1"/>
    <property type="molecule type" value="Genomic_DNA"/>
</dbReference>
<evidence type="ECO:0000256" key="6">
    <source>
        <dbReference type="ARBA" id="ARBA00023132"/>
    </source>
</evidence>
<keyword evidence="5" id="KW-0811">Translocation</keyword>
<keyword evidence="6" id="KW-0906">Nuclear pore complex</keyword>
<gene>
    <name evidence="8" type="ORF">L596_002644</name>
</gene>
<dbReference type="OrthoDB" id="5823806at2759"/>
<reference evidence="8 9" key="2">
    <citation type="journal article" date="2019" name="G3 (Bethesda)">
        <title>Hybrid Assembly of the Genome of the Entomopathogenic Nematode Steinernema carpocapsae Identifies the X-Chromosome.</title>
        <authorList>
            <person name="Serra L."/>
            <person name="Macchietto M."/>
            <person name="Macias-Munoz A."/>
            <person name="McGill C.J."/>
            <person name="Rodriguez I.M."/>
            <person name="Rodriguez B."/>
            <person name="Murad R."/>
            <person name="Mortazavi A."/>
        </authorList>
    </citation>
    <scope>NUCLEOTIDE SEQUENCE [LARGE SCALE GENOMIC DNA]</scope>
    <source>
        <strain evidence="8 9">ALL</strain>
    </source>
</reference>
<evidence type="ECO:0000256" key="4">
    <source>
        <dbReference type="ARBA" id="ARBA00022927"/>
    </source>
</evidence>
<dbReference type="GO" id="GO:0000055">
    <property type="term" value="P:ribosomal large subunit export from nucleus"/>
    <property type="evidence" value="ECO:0007669"/>
    <property type="project" value="InterPro"/>
</dbReference>
<dbReference type="GO" id="GO:0006406">
    <property type="term" value="P:mRNA export from nucleus"/>
    <property type="evidence" value="ECO:0007669"/>
    <property type="project" value="TreeGrafter"/>
</dbReference>
<keyword evidence="7" id="KW-0539">Nucleus</keyword>
<proteinExistence type="predicted"/>
<evidence type="ECO:0000256" key="5">
    <source>
        <dbReference type="ARBA" id="ARBA00023010"/>
    </source>
</evidence>
<reference evidence="8 9" key="1">
    <citation type="journal article" date="2015" name="Genome Biol.">
        <title>Comparative genomics of Steinernema reveals deeply conserved gene regulatory networks.</title>
        <authorList>
            <person name="Dillman A.R."/>
            <person name="Macchietto M."/>
            <person name="Porter C.F."/>
            <person name="Rogers A."/>
            <person name="Williams B."/>
            <person name="Antoshechkin I."/>
            <person name="Lee M.M."/>
            <person name="Goodwin Z."/>
            <person name="Lu X."/>
            <person name="Lewis E.E."/>
            <person name="Goodrich-Blair H."/>
            <person name="Stock S.P."/>
            <person name="Adams B.J."/>
            <person name="Sternberg P.W."/>
            <person name="Mortazavi A."/>
        </authorList>
    </citation>
    <scope>NUCLEOTIDE SEQUENCE [LARGE SCALE GENOMIC DNA]</scope>
    <source>
        <strain evidence="8 9">ALL</strain>
    </source>
</reference>
<sequence length="690" mass="77287">MVRIDNLANGVCASYKNIGLLVYRENKLFLLLGWSCCDDEPTSGRQVLLEFSPALPSNIEVLEIISSDSGRYIALICESGVFIVTVGNELCQILGVANSRSVIERVHNHYFVKCNELSPLMFSGRHARKVVKLRWFHTEADKHLLAVLSDDSVVRIHDLRGEGDFKVTTLRVDFASVIRDEFAEPEPESRTSKFFGLRKTIVSFDFGLTIHNSNTDTNLYTVFAIDSDATIHYAVFNTETYQCLGPTGPLRLRYTMSSSQMLGCDAVDMKYIRHWYSDVAPIIAVASGKGMIYHLMLAQTTAEFDECEFDYGSFYEAYLCDVYKFDVARGKGDTVLSQDSSVSSKYFIRSSRAVASLNLSTWLSDISKIGNRESQSRPNPPTLNYAAVQVPDAASKDNFVSASSLQLMDDGEVPEDNKTVLCRRFVIFATTKSGKTYSKVVSELVIPERKEEPQPTVQSHNGSYGQSALRGVVSDPRVSSFREASIPLLILSDVPEAQQVTAIMAMSANLNDATARLSEASGCYKKICDDMIKEFTAIRGVEKALISKQVTLLDELSDTKARWSTIKARLQRFHRREQALETKIERLALNQPLTPAEQKMFESLKEFHSRIKKIRGTVGVISDRVNGYHGSQENFTGIEENSKMSANTYAVLQNKFALSDLQIAYGGLKRRTNRLLQQVERMEEKANELN</sequence>
<name>A0A4V6I7R6_STECR</name>
<keyword evidence="4" id="KW-0653">Protein transport</keyword>
<accession>A0A4V6I7R6</accession>
<dbReference type="InterPro" id="IPR037700">
    <property type="entry name" value="NUP88/NUP82"/>
</dbReference>
<dbReference type="Pfam" id="PF10168">
    <property type="entry name" value="Nup88"/>
    <property type="match status" value="1"/>
</dbReference>
<dbReference type="AlphaFoldDB" id="A0A4V6I7R6"/>
<comment type="caution">
    <text evidence="8">The sequence shown here is derived from an EMBL/GenBank/DDBJ whole genome shotgun (WGS) entry which is preliminary data.</text>
</comment>
<dbReference type="EMBL" id="AZBU02000001">
    <property type="protein sequence ID" value="TMS35193.1"/>
    <property type="molecule type" value="Genomic_DNA"/>
</dbReference>
<dbReference type="InterPro" id="IPR019321">
    <property type="entry name" value="Nucleoporin_Nup88"/>
</dbReference>
<evidence type="ECO:0000313" key="9">
    <source>
        <dbReference type="Proteomes" id="UP000298663"/>
    </source>
</evidence>
<keyword evidence="3" id="KW-0509">mRNA transport</keyword>
<keyword evidence="9" id="KW-1185">Reference proteome</keyword>
<evidence type="ECO:0000256" key="2">
    <source>
        <dbReference type="ARBA" id="ARBA00022448"/>
    </source>
</evidence>
<dbReference type="GO" id="GO:0017056">
    <property type="term" value="F:structural constituent of nuclear pore"/>
    <property type="evidence" value="ECO:0007669"/>
    <property type="project" value="InterPro"/>
</dbReference>
<evidence type="ECO:0000256" key="3">
    <source>
        <dbReference type="ARBA" id="ARBA00022816"/>
    </source>
</evidence>
<evidence type="ECO:0000256" key="1">
    <source>
        <dbReference type="ARBA" id="ARBA00004567"/>
    </source>
</evidence>
<dbReference type="STRING" id="34508.A0A4V6I7R6"/>
<comment type="subcellular location">
    <subcellularLocation>
        <location evidence="1">Nucleus</location>
        <location evidence="1">Nuclear pore complex</location>
    </subcellularLocation>
</comment>
<organism evidence="8 9">
    <name type="scientific">Steinernema carpocapsae</name>
    <name type="common">Entomopathogenic nematode</name>
    <dbReference type="NCBI Taxonomy" id="34508"/>
    <lineage>
        <taxon>Eukaryota</taxon>
        <taxon>Metazoa</taxon>
        <taxon>Ecdysozoa</taxon>
        <taxon>Nematoda</taxon>
        <taxon>Chromadorea</taxon>
        <taxon>Rhabditida</taxon>
        <taxon>Tylenchina</taxon>
        <taxon>Panagrolaimomorpha</taxon>
        <taxon>Strongyloidoidea</taxon>
        <taxon>Steinernematidae</taxon>
        <taxon>Steinernema</taxon>
    </lineage>
</organism>
<evidence type="ECO:0000256" key="7">
    <source>
        <dbReference type="ARBA" id="ARBA00023242"/>
    </source>
</evidence>
<dbReference type="GO" id="GO:0005643">
    <property type="term" value="C:nuclear pore"/>
    <property type="evidence" value="ECO:0007669"/>
    <property type="project" value="UniProtKB-SubCell"/>
</dbReference>
<dbReference type="PANTHER" id="PTHR13257">
    <property type="entry name" value="NUCLEOPORIN NUP84-RELATED"/>
    <property type="match status" value="1"/>
</dbReference>
<evidence type="ECO:0000313" key="8">
    <source>
        <dbReference type="EMBL" id="TMS35193.1"/>
    </source>
</evidence>
<keyword evidence="2" id="KW-0813">Transport</keyword>
<dbReference type="PANTHER" id="PTHR13257:SF0">
    <property type="entry name" value="NUCLEAR PORE COMPLEX PROTEIN NUP88"/>
    <property type="match status" value="1"/>
</dbReference>
<protein>
    <submittedName>
        <fullName evidence="8">Uncharacterized protein</fullName>
    </submittedName>
</protein>
<dbReference type="Proteomes" id="UP000298663">
    <property type="component" value="Chromosome X"/>
</dbReference>
<dbReference type="GO" id="GO:0000056">
    <property type="term" value="P:ribosomal small subunit export from nucleus"/>
    <property type="evidence" value="ECO:0007669"/>
    <property type="project" value="InterPro"/>
</dbReference>